<feature type="transmembrane region" description="Helical" evidence="6">
    <location>
        <begin position="354"/>
        <end position="375"/>
    </location>
</feature>
<keyword evidence="5 6" id="KW-0472">Membrane</keyword>
<feature type="transmembrane region" description="Helical" evidence="6">
    <location>
        <begin position="189"/>
        <end position="210"/>
    </location>
</feature>
<dbReference type="InterPro" id="IPR013057">
    <property type="entry name" value="AA_transpt_TM"/>
</dbReference>
<reference evidence="8 9" key="1">
    <citation type="journal article" date="2014" name="PLoS Genet.">
        <title>Analysis of the Phlebiopsis gigantea genome, transcriptome and secretome provides insight into its pioneer colonization strategies of wood.</title>
        <authorList>
            <person name="Hori C."/>
            <person name="Ishida T."/>
            <person name="Igarashi K."/>
            <person name="Samejima M."/>
            <person name="Suzuki H."/>
            <person name="Master E."/>
            <person name="Ferreira P."/>
            <person name="Ruiz-Duenas F.J."/>
            <person name="Held B."/>
            <person name="Canessa P."/>
            <person name="Larrondo L.F."/>
            <person name="Schmoll M."/>
            <person name="Druzhinina I.S."/>
            <person name="Kubicek C.P."/>
            <person name="Gaskell J.A."/>
            <person name="Kersten P."/>
            <person name="St John F."/>
            <person name="Glasner J."/>
            <person name="Sabat G."/>
            <person name="Splinter BonDurant S."/>
            <person name="Syed K."/>
            <person name="Yadav J."/>
            <person name="Mgbeahuruike A.C."/>
            <person name="Kovalchuk A."/>
            <person name="Asiegbu F.O."/>
            <person name="Lackner G."/>
            <person name="Hoffmeister D."/>
            <person name="Rencoret J."/>
            <person name="Gutierrez A."/>
            <person name="Sun H."/>
            <person name="Lindquist E."/>
            <person name="Barry K."/>
            <person name="Riley R."/>
            <person name="Grigoriev I.V."/>
            <person name="Henrissat B."/>
            <person name="Kues U."/>
            <person name="Berka R.M."/>
            <person name="Martinez A.T."/>
            <person name="Covert S.F."/>
            <person name="Blanchette R.A."/>
            <person name="Cullen D."/>
        </authorList>
    </citation>
    <scope>NUCLEOTIDE SEQUENCE [LARGE SCALE GENOMIC DNA]</scope>
    <source>
        <strain evidence="8 9">11061_1 CR5-6</strain>
    </source>
</reference>
<evidence type="ECO:0000256" key="5">
    <source>
        <dbReference type="ARBA" id="ARBA00023136"/>
    </source>
</evidence>
<gene>
    <name evidence="8" type="ORF">PHLGIDRAFT_139665</name>
</gene>
<evidence type="ECO:0000256" key="1">
    <source>
        <dbReference type="ARBA" id="ARBA00004141"/>
    </source>
</evidence>
<feature type="transmembrane region" description="Helical" evidence="6">
    <location>
        <begin position="230"/>
        <end position="250"/>
    </location>
</feature>
<evidence type="ECO:0000256" key="3">
    <source>
        <dbReference type="ARBA" id="ARBA00022692"/>
    </source>
</evidence>
<comment type="subcellular location">
    <subcellularLocation>
        <location evidence="1">Membrane</location>
        <topology evidence="1">Multi-pass membrane protein</topology>
    </subcellularLocation>
</comment>
<name>A0A0C3S5G5_PHLG1</name>
<dbReference type="OrthoDB" id="294730at2759"/>
<dbReference type="EMBL" id="KN840447">
    <property type="protein sequence ID" value="KIP11246.1"/>
    <property type="molecule type" value="Genomic_DNA"/>
</dbReference>
<dbReference type="HOGENOM" id="CLU_027816_0_1_1"/>
<dbReference type="Proteomes" id="UP000053257">
    <property type="component" value="Unassembled WGS sequence"/>
</dbReference>
<evidence type="ECO:0000256" key="6">
    <source>
        <dbReference type="SAM" id="Phobius"/>
    </source>
</evidence>
<evidence type="ECO:0000256" key="2">
    <source>
        <dbReference type="ARBA" id="ARBA00008066"/>
    </source>
</evidence>
<dbReference type="AlphaFoldDB" id="A0A0C3S5G5"/>
<feature type="domain" description="Amino acid transporter transmembrane" evidence="7">
    <location>
        <begin position="46"/>
        <end position="446"/>
    </location>
</feature>
<feature type="transmembrane region" description="Helical" evidence="6">
    <location>
        <begin position="78"/>
        <end position="103"/>
    </location>
</feature>
<feature type="transmembrane region" description="Helical" evidence="6">
    <location>
        <begin position="158"/>
        <end position="177"/>
    </location>
</feature>
<feature type="transmembrane region" description="Helical" evidence="6">
    <location>
        <begin position="53"/>
        <end position="72"/>
    </location>
</feature>
<evidence type="ECO:0000313" key="8">
    <source>
        <dbReference type="EMBL" id="KIP11246.1"/>
    </source>
</evidence>
<evidence type="ECO:0000313" key="9">
    <source>
        <dbReference type="Proteomes" id="UP000053257"/>
    </source>
</evidence>
<comment type="similarity">
    <text evidence="2">Belongs to the amino acid/polyamine transporter 2 family.</text>
</comment>
<dbReference type="Gene3D" id="1.20.1740.10">
    <property type="entry name" value="Amino acid/polyamine transporter I"/>
    <property type="match status" value="1"/>
</dbReference>
<protein>
    <recommendedName>
        <fullName evidence="7">Amino acid transporter transmembrane domain-containing protein</fullName>
    </recommendedName>
</protein>
<dbReference type="GO" id="GO:0016020">
    <property type="term" value="C:membrane"/>
    <property type="evidence" value="ECO:0007669"/>
    <property type="project" value="UniProtKB-SubCell"/>
</dbReference>
<feature type="transmembrane region" description="Helical" evidence="6">
    <location>
        <begin position="424"/>
        <end position="444"/>
    </location>
</feature>
<sequence length="466" mass="50743">MSATKEGPKFADEKSVASHTDASSDVENFIGAQIVQETEHAIKYRTCSWQKTAALLFSEYICLAILSFPWSFSVLGMAPGIIVTIAVAASVQYTSLILWRFCLKHPEIRDVCDIGRMLFGGSELAYNITAVFFILNNTFIQALHCLVGAKLLNTLTDGNAACTVVWSVVTAVVCFFISLPRPLSQLSGLGVFSAVTMGIAVLLAIIFAGIQDHPAGYIVGQQPLVTRLPVPGTTYVAGMSAFLNITYTFVGQITLPSFIAEMKNPKDFPKALWAVTIAEVVVFTLCGALMYHFIGNQYMTAPAFGSLQPVYKKIAFSFAIPTIVFLGSLYSSVSSRFVFFRLFRDSKHRHSNTLVGWAAWAAIVAATWVLAFVIAEVIPFFSDMLSLMSSLFDGWFGFIFWGMAYLTLYPGAQKWAGAARSAETLLNCGIIVFGFYILVAGSYASVKSIILDFNGQTVFSCASNGL</sequence>
<keyword evidence="9" id="KW-1185">Reference proteome</keyword>
<evidence type="ECO:0000259" key="7">
    <source>
        <dbReference type="Pfam" id="PF01490"/>
    </source>
</evidence>
<dbReference type="GO" id="GO:0015179">
    <property type="term" value="F:L-amino acid transmembrane transporter activity"/>
    <property type="evidence" value="ECO:0007669"/>
    <property type="project" value="TreeGrafter"/>
</dbReference>
<accession>A0A0C3S5G5</accession>
<keyword evidence="3 6" id="KW-0812">Transmembrane</keyword>
<feature type="transmembrane region" description="Helical" evidence="6">
    <location>
        <begin position="124"/>
        <end position="152"/>
    </location>
</feature>
<proteinExistence type="inferred from homology"/>
<dbReference type="FunFam" id="1.20.1740.10:FF:000039">
    <property type="entry name" value="Neutral amino acid transporter (Eurofung)"/>
    <property type="match status" value="1"/>
</dbReference>
<evidence type="ECO:0000256" key="4">
    <source>
        <dbReference type="ARBA" id="ARBA00022989"/>
    </source>
</evidence>
<dbReference type="PANTHER" id="PTHR22950:SF20">
    <property type="entry name" value="AMINO ACID TRANSPORTER (EUROFUNG)"/>
    <property type="match status" value="1"/>
</dbReference>
<dbReference type="PANTHER" id="PTHR22950">
    <property type="entry name" value="AMINO ACID TRANSPORTER"/>
    <property type="match status" value="1"/>
</dbReference>
<dbReference type="STRING" id="745531.A0A0C3S5G5"/>
<organism evidence="8 9">
    <name type="scientific">Phlebiopsis gigantea (strain 11061_1 CR5-6)</name>
    <name type="common">White-rot fungus</name>
    <name type="synonym">Peniophora gigantea</name>
    <dbReference type="NCBI Taxonomy" id="745531"/>
    <lineage>
        <taxon>Eukaryota</taxon>
        <taxon>Fungi</taxon>
        <taxon>Dikarya</taxon>
        <taxon>Basidiomycota</taxon>
        <taxon>Agaricomycotina</taxon>
        <taxon>Agaricomycetes</taxon>
        <taxon>Polyporales</taxon>
        <taxon>Phanerochaetaceae</taxon>
        <taxon>Phlebiopsis</taxon>
    </lineage>
</organism>
<feature type="transmembrane region" description="Helical" evidence="6">
    <location>
        <begin position="314"/>
        <end position="333"/>
    </location>
</feature>
<feature type="transmembrane region" description="Helical" evidence="6">
    <location>
        <begin position="395"/>
        <end position="412"/>
    </location>
</feature>
<dbReference type="Pfam" id="PF01490">
    <property type="entry name" value="Aa_trans"/>
    <property type="match status" value="1"/>
</dbReference>
<keyword evidence="4 6" id="KW-1133">Transmembrane helix</keyword>
<feature type="transmembrane region" description="Helical" evidence="6">
    <location>
        <begin position="271"/>
        <end position="294"/>
    </location>
</feature>